<gene>
    <name evidence="3" type="ORF">ACJMK2_028085</name>
</gene>
<reference evidence="3 4" key="1">
    <citation type="submission" date="2024-11" db="EMBL/GenBank/DDBJ databases">
        <title>Chromosome-level genome assembly of the freshwater bivalve Anodonta woodiana.</title>
        <authorList>
            <person name="Chen X."/>
        </authorList>
    </citation>
    <scope>NUCLEOTIDE SEQUENCE [LARGE SCALE GENOMIC DNA]</scope>
    <source>
        <strain evidence="3">MN2024</strain>
        <tissue evidence="3">Gills</tissue>
    </source>
</reference>
<dbReference type="NCBIfam" id="TIGR00756">
    <property type="entry name" value="PPR"/>
    <property type="match status" value="1"/>
</dbReference>
<dbReference type="Proteomes" id="UP001634394">
    <property type="component" value="Unassembled WGS sequence"/>
</dbReference>
<evidence type="ECO:0000313" key="3">
    <source>
        <dbReference type="EMBL" id="KAL3881680.1"/>
    </source>
</evidence>
<accession>A0ABD3X9W0</accession>
<feature type="compositionally biased region" description="Basic and acidic residues" evidence="2">
    <location>
        <begin position="356"/>
        <end position="386"/>
    </location>
</feature>
<feature type="compositionally biased region" description="Polar residues" evidence="2">
    <location>
        <begin position="391"/>
        <end position="402"/>
    </location>
</feature>
<sequence length="722" mass="83378">MLCGVRVHIKHLYCRLHWQTVFKSVDKPPHDAYITCACYATLDDRKKGSSKHEKSEQDELSTRKFKSTRQSVIPVVTEGKTEPKRWADTFGTLSQTDTEEKSHEFHEDEKDVYGDDLKDMGIKPHRRLSATDRRHPPEWYAEKIKSLEKEGKIREALRVFEVWMLEEDRVMPTEYVFRIVIGMLGRVGYTKKAFTLFNKMKKMGIQPNARVYTSLFNACSNSPWKEDGLSRAKHLWESMKEKDIEPSFITMKAMIKAFGMCGDLETAFVIMDEASKKYKLDEECFSYLIMACISDKEAGFHHTIQVWRMMKRKKVVPNLDLYNLLLRAIRDCGMGQISVELDNRWKPMSCNMNQLKDKVPNKESKSLTSDDKMKLGRSNKEQKGKSDVYGSVQNKDSSTDGTSAPMKDRAVCHSEEGHIYKKTTLELCEGLERFDEDSRKLILYQNKNIKLDKTSTYVTKESDAGFPNILDPNADLSKIVAVNQFENSKEGRLSLVGGFQAILDQMSADKVQPDIRIFSQLINVLPKSIEAEEKLLAVMDELKVSPDIDFFNMLIHERCLRSDFSGARDVVRLLAARGLVPNMMTFGCLAMTCKKKEEGLKLLSDIDTAGMCPSVETMGTLFHCSYINFDYKLVLLKKMDELGIKPNKMLIEHIEKSITAARLYIVENERYKNKSHFLSSNHYHKKFEEFQLYYSDWLKRVELAVSEHPWKPFRYMQGQNKV</sequence>
<proteinExistence type="predicted"/>
<keyword evidence="4" id="KW-1185">Reference proteome</keyword>
<feature type="repeat" description="PPR" evidence="1">
    <location>
        <begin position="173"/>
        <end position="207"/>
    </location>
</feature>
<dbReference type="InterPro" id="IPR011990">
    <property type="entry name" value="TPR-like_helical_dom_sf"/>
</dbReference>
<dbReference type="EMBL" id="JBJQND010000003">
    <property type="protein sequence ID" value="KAL3881680.1"/>
    <property type="molecule type" value="Genomic_DNA"/>
</dbReference>
<dbReference type="PROSITE" id="PS51375">
    <property type="entry name" value="PPR"/>
    <property type="match status" value="1"/>
</dbReference>
<feature type="region of interest" description="Disordered" evidence="2">
    <location>
        <begin position="356"/>
        <end position="407"/>
    </location>
</feature>
<dbReference type="AlphaFoldDB" id="A0ABD3X9W0"/>
<dbReference type="Pfam" id="PF01535">
    <property type="entry name" value="PPR"/>
    <property type="match status" value="1"/>
</dbReference>
<dbReference type="PANTHER" id="PTHR24014:SF6">
    <property type="entry name" value="PENTATRICOPEPTIDE REPEAT-CONTAINING PROTEIN 1, MITOCHONDRIAL"/>
    <property type="match status" value="1"/>
</dbReference>
<dbReference type="Pfam" id="PF13812">
    <property type="entry name" value="PPR_3"/>
    <property type="match status" value="2"/>
</dbReference>
<dbReference type="PANTHER" id="PTHR24014">
    <property type="entry name" value="2-OXOGLUTARATE AND IRON-DEPENDENT OXYGENASE DOMAIN-CONTAINING PROTEIN 2"/>
    <property type="match status" value="1"/>
</dbReference>
<evidence type="ECO:0008006" key="5">
    <source>
        <dbReference type="Google" id="ProtNLM"/>
    </source>
</evidence>
<dbReference type="Pfam" id="PF13041">
    <property type="entry name" value="PPR_2"/>
    <property type="match status" value="1"/>
</dbReference>
<evidence type="ECO:0000256" key="1">
    <source>
        <dbReference type="PROSITE-ProRule" id="PRU00708"/>
    </source>
</evidence>
<comment type="caution">
    <text evidence="3">The sequence shown here is derived from an EMBL/GenBank/DDBJ whole genome shotgun (WGS) entry which is preliminary data.</text>
</comment>
<organism evidence="3 4">
    <name type="scientific">Sinanodonta woodiana</name>
    <name type="common">Chinese pond mussel</name>
    <name type="synonym">Anodonta woodiana</name>
    <dbReference type="NCBI Taxonomy" id="1069815"/>
    <lineage>
        <taxon>Eukaryota</taxon>
        <taxon>Metazoa</taxon>
        <taxon>Spiralia</taxon>
        <taxon>Lophotrochozoa</taxon>
        <taxon>Mollusca</taxon>
        <taxon>Bivalvia</taxon>
        <taxon>Autobranchia</taxon>
        <taxon>Heteroconchia</taxon>
        <taxon>Palaeoheterodonta</taxon>
        <taxon>Unionida</taxon>
        <taxon>Unionoidea</taxon>
        <taxon>Unionidae</taxon>
        <taxon>Unioninae</taxon>
        <taxon>Sinanodonta</taxon>
    </lineage>
</organism>
<protein>
    <recommendedName>
        <fullName evidence="5">Pentatricopeptide repeat-containing protein</fullName>
    </recommendedName>
</protein>
<evidence type="ECO:0000313" key="4">
    <source>
        <dbReference type="Proteomes" id="UP001634394"/>
    </source>
</evidence>
<evidence type="ECO:0000256" key="2">
    <source>
        <dbReference type="SAM" id="MobiDB-lite"/>
    </source>
</evidence>
<dbReference type="Gene3D" id="1.25.40.10">
    <property type="entry name" value="Tetratricopeptide repeat domain"/>
    <property type="match status" value="3"/>
</dbReference>
<dbReference type="InterPro" id="IPR002885">
    <property type="entry name" value="PPR_rpt"/>
</dbReference>
<name>A0ABD3X9W0_SINWO</name>